<dbReference type="EMBL" id="CADCTN010000228">
    <property type="protein sequence ID" value="CAA9273156.1"/>
    <property type="molecule type" value="Genomic_DNA"/>
</dbReference>
<dbReference type="AlphaFoldDB" id="A0A6J4JD76"/>
<feature type="non-terminal residue" evidence="2">
    <location>
        <position position="1"/>
    </location>
</feature>
<proteinExistence type="predicted"/>
<sequence>DHRGSPTRGRLLPHRPAGPPGRAAGCRALLGAGTGPRGLGRRHGLPRAALAAGRAARGVG</sequence>
<feature type="region of interest" description="Disordered" evidence="1">
    <location>
        <begin position="1"/>
        <end position="22"/>
    </location>
</feature>
<reference evidence="2" key="1">
    <citation type="submission" date="2020-02" db="EMBL/GenBank/DDBJ databases">
        <authorList>
            <person name="Meier V. D."/>
        </authorList>
    </citation>
    <scope>NUCLEOTIDE SEQUENCE</scope>
    <source>
        <strain evidence="2">AVDCRST_MAG52</strain>
    </source>
</reference>
<feature type="non-terminal residue" evidence="2">
    <location>
        <position position="60"/>
    </location>
</feature>
<name>A0A6J4JD76_9ACTN</name>
<protein>
    <submittedName>
        <fullName evidence="2">Uncharacterized protein</fullName>
    </submittedName>
</protein>
<gene>
    <name evidence="2" type="ORF">AVDCRST_MAG52-3363</name>
</gene>
<organism evidence="2">
    <name type="scientific">uncultured Blastococcus sp</name>
    <dbReference type="NCBI Taxonomy" id="217144"/>
    <lineage>
        <taxon>Bacteria</taxon>
        <taxon>Bacillati</taxon>
        <taxon>Actinomycetota</taxon>
        <taxon>Actinomycetes</taxon>
        <taxon>Geodermatophilales</taxon>
        <taxon>Geodermatophilaceae</taxon>
        <taxon>Blastococcus</taxon>
        <taxon>environmental samples</taxon>
    </lineage>
</organism>
<accession>A0A6J4JD76</accession>
<evidence type="ECO:0000256" key="1">
    <source>
        <dbReference type="SAM" id="MobiDB-lite"/>
    </source>
</evidence>
<evidence type="ECO:0000313" key="2">
    <source>
        <dbReference type="EMBL" id="CAA9273156.1"/>
    </source>
</evidence>